<dbReference type="OrthoDB" id="64936at2157"/>
<evidence type="ECO:0000256" key="2">
    <source>
        <dbReference type="ARBA" id="ARBA00023277"/>
    </source>
</evidence>
<dbReference type="Pfam" id="PF03065">
    <property type="entry name" value="Glyco_hydro_57"/>
    <property type="match status" value="1"/>
</dbReference>
<evidence type="ECO:0000256" key="1">
    <source>
        <dbReference type="ARBA" id="ARBA00006821"/>
    </source>
</evidence>
<keyword evidence="2 3" id="KW-0119">Carbohydrate metabolism</keyword>
<reference evidence="5 6" key="1">
    <citation type="submission" date="2020-06" db="EMBL/GenBank/DDBJ databases">
        <title>Methanolobus halotolerans sp. nov., isolated from a saline lake Tus in Siberia.</title>
        <authorList>
            <person name="Shen Y."/>
            <person name="Chen S.-C."/>
            <person name="Lai M.-C."/>
            <person name="Huang H.-H."/>
            <person name="Chiu H.-H."/>
            <person name="Tang S.-L."/>
            <person name="Rogozin D.Y."/>
            <person name="Degermendzhy A.G."/>
        </authorList>
    </citation>
    <scope>NUCLEOTIDE SEQUENCE [LARGE SCALE GENOMIC DNA]</scope>
    <source>
        <strain evidence="5 6">DSM 21339</strain>
    </source>
</reference>
<dbReference type="InterPro" id="IPR011330">
    <property type="entry name" value="Glyco_hydro/deAcase_b/a-brl"/>
</dbReference>
<comment type="similarity">
    <text evidence="1 3">Belongs to the glycosyl hydrolase 57 family.</text>
</comment>
<dbReference type="KEGG" id="mzi:HWN40_04765"/>
<feature type="domain" description="Glycoside hydrolase family 57 N-terminal" evidence="4">
    <location>
        <begin position="6"/>
        <end position="283"/>
    </location>
</feature>
<proteinExistence type="inferred from homology"/>
<evidence type="ECO:0000313" key="5">
    <source>
        <dbReference type="EMBL" id="QLC49609.1"/>
    </source>
</evidence>
<dbReference type="SUPFAM" id="SSF88713">
    <property type="entry name" value="Glycoside hydrolase/deacetylase"/>
    <property type="match status" value="1"/>
</dbReference>
<dbReference type="GeneID" id="55820962"/>
<dbReference type="Gene3D" id="3.20.110.10">
    <property type="entry name" value="Glycoside hydrolase 38, N terminal domain"/>
    <property type="match status" value="1"/>
</dbReference>
<dbReference type="InterPro" id="IPR004300">
    <property type="entry name" value="Glyco_hydro_57_N"/>
</dbReference>
<dbReference type="PANTHER" id="PTHR36306:SF1">
    <property type="entry name" value="ALPHA-AMYLASE-RELATED"/>
    <property type="match status" value="1"/>
</dbReference>
<dbReference type="RefSeq" id="WP_176964665.1">
    <property type="nucleotide sequence ID" value="NZ_CP058215.1"/>
</dbReference>
<evidence type="ECO:0000313" key="6">
    <source>
        <dbReference type="Proteomes" id="UP000509594"/>
    </source>
</evidence>
<dbReference type="AlphaFoldDB" id="A0A7D5IB91"/>
<evidence type="ECO:0000259" key="4">
    <source>
        <dbReference type="Pfam" id="PF03065"/>
    </source>
</evidence>
<dbReference type="EMBL" id="CP058215">
    <property type="protein sequence ID" value="QLC49609.1"/>
    <property type="molecule type" value="Genomic_DNA"/>
</dbReference>
<name>A0A7D5IB91_9EURY</name>
<dbReference type="Proteomes" id="UP000509594">
    <property type="component" value="Chromosome"/>
</dbReference>
<dbReference type="InterPro" id="IPR027291">
    <property type="entry name" value="Glyco_hydro_38_N_sf"/>
</dbReference>
<evidence type="ECO:0000256" key="3">
    <source>
        <dbReference type="RuleBase" id="RU361196"/>
    </source>
</evidence>
<dbReference type="InterPro" id="IPR052046">
    <property type="entry name" value="GH57_Enzymes"/>
</dbReference>
<dbReference type="PANTHER" id="PTHR36306">
    <property type="entry name" value="ALPHA-AMYLASE-RELATED-RELATED"/>
    <property type="match status" value="1"/>
</dbReference>
<accession>A0A7D5IB91</accession>
<dbReference type="GO" id="GO:0005975">
    <property type="term" value="P:carbohydrate metabolic process"/>
    <property type="evidence" value="ECO:0007669"/>
    <property type="project" value="InterPro"/>
</dbReference>
<sequence>MKTVCICFEVHLPLPLKWYWPWEGYTSPELRNYFDMEKAFQNFSKLEKDTIPINRALADSMDNGGKYAFDISGIYLEQCKWTHGIPGSFKELVSMGAGLIASPYYHSICPFFTGPDEFEAQVKMHLEALDELFGVRPVTFANPELILEQKVIGSVRDMGFKCFISEGSQNLINGSDPVHVYRNEIPTILRHIDLSEDIEKKYSDRKWTGFPLIPEKFASWISDMKGDVVTLYIKYDSLQGHLQKDKQILQFFRDLPGCLAYHGIEMLLPEEAAARFRSQELPSLHSKRTARYGMHNLLGNHAQHLYMHELQNIGHGLDGHGSDPRYGRIRKLYRYLQQTDILLELNAEGRRLGYERAVNNFSILSDMKRALVEADR</sequence>
<gene>
    <name evidence="5" type="ORF">HWN40_04765</name>
</gene>
<organism evidence="5 6">
    <name type="scientific">Methanolobus zinderi</name>
    <dbReference type="NCBI Taxonomy" id="536044"/>
    <lineage>
        <taxon>Archaea</taxon>
        <taxon>Methanobacteriati</taxon>
        <taxon>Methanobacteriota</taxon>
        <taxon>Stenosarchaea group</taxon>
        <taxon>Methanomicrobia</taxon>
        <taxon>Methanosarcinales</taxon>
        <taxon>Methanosarcinaceae</taxon>
        <taxon>Methanolobus</taxon>
    </lineage>
</organism>
<dbReference type="GO" id="GO:0003824">
    <property type="term" value="F:catalytic activity"/>
    <property type="evidence" value="ECO:0007669"/>
    <property type="project" value="InterPro"/>
</dbReference>
<protein>
    <submittedName>
        <fullName evidence="5">Alpha-amylase</fullName>
    </submittedName>
</protein>
<keyword evidence="6" id="KW-1185">Reference proteome</keyword>